<accession>A0AAN9Q3T7</accession>
<comment type="caution">
    <text evidence="1">The sequence shown here is derived from an EMBL/GenBank/DDBJ whole genome shotgun (WGS) entry which is preliminary data.</text>
</comment>
<name>A0AAN9Q3T7_CANGL</name>
<evidence type="ECO:0000313" key="1">
    <source>
        <dbReference type="EMBL" id="KAK7323510.1"/>
    </source>
</evidence>
<reference evidence="1 2" key="1">
    <citation type="submission" date="2024-01" db="EMBL/GenBank/DDBJ databases">
        <title>The genomes of 5 underutilized Papilionoideae crops provide insights into root nodulation and disease resistanc.</title>
        <authorList>
            <person name="Jiang F."/>
        </authorList>
    </citation>
    <scope>NUCLEOTIDE SEQUENCE [LARGE SCALE GENOMIC DNA]</scope>
    <source>
        <strain evidence="1">LVBAO_FW01</strain>
        <tissue evidence="1">Leaves</tissue>
    </source>
</reference>
<dbReference type="Proteomes" id="UP001367508">
    <property type="component" value="Unassembled WGS sequence"/>
</dbReference>
<organism evidence="1 2">
    <name type="scientific">Canavalia gladiata</name>
    <name type="common">Sword bean</name>
    <name type="synonym">Dolichos gladiatus</name>
    <dbReference type="NCBI Taxonomy" id="3824"/>
    <lineage>
        <taxon>Eukaryota</taxon>
        <taxon>Viridiplantae</taxon>
        <taxon>Streptophyta</taxon>
        <taxon>Embryophyta</taxon>
        <taxon>Tracheophyta</taxon>
        <taxon>Spermatophyta</taxon>
        <taxon>Magnoliopsida</taxon>
        <taxon>eudicotyledons</taxon>
        <taxon>Gunneridae</taxon>
        <taxon>Pentapetalae</taxon>
        <taxon>rosids</taxon>
        <taxon>fabids</taxon>
        <taxon>Fabales</taxon>
        <taxon>Fabaceae</taxon>
        <taxon>Papilionoideae</taxon>
        <taxon>50 kb inversion clade</taxon>
        <taxon>NPAAA clade</taxon>
        <taxon>indigoferoid/millettioid clade</taxon>
        <taxon>Phaseoleae</taxon>
        <taxon>Canavalia</taxon>
    </lineage>
</organism>
<proteinExistence type="predicted"/>
<dbReference type="EMBL" id="JAYMYQ010000006">
    <property type="protein sequence ID" value="KAK7323510.1"/>
    <property type="molecule type" value="Genomic_DNA"/>
</dbReference>
<dbReference type="AlphaFoldDB" id="A0AAN9Q3T7"/>
<keyword evidence="2" id="KW-1185">Reference proteome</keyword>
<gene>
    <name evidence="1" type="ORF">VNO77_26987</name>
</gene>
<sequence length="75" mass="8396">MEDDSVLAQHNARGPAEYNLTVQCVVLRHDQQNLHARLLANSVSQSRSRQRLRSLMRLNMAPKLGMGVALAKNSQ</sequence>
<protein>
    <submittedName>
        <fullName evidence="1">Uncharacterized protein</fullName>
    </submittedName>
</protein>
<evidence type="ECO:0000313" key="2">
    <source>
        <dbReference type="Proteomes" id="UP001367508"/>
    </source>
</evidence>